<feature type="transmembrane region" description="Helical" evidence="5">
    <location>
        <begin position="235"/>
        <end position="257"/>
    </location>
</feature>
<organism evidence="7 8">
    <name type="scientific">Mesorhabditis spiculigera</name>
    <dbReference type="NCBI Taxonomy" id="96644"/>
    <lineage>
        <taxon>Eukaryota</taxon>
        <taxon>Metazoa</taxon>
        <taxon>Ecdysozoa</taxon>
        <taxon>Nematoda</taxon>
        <taxon>Chromadorea</taxon>
        <taxon>Rhabditida</taxon>
        <taxon>Rhabditina</taxon>
        <taxon>Rhabditomorpha</taxon>
        <taxon>Rhabditoidea</taxon>
        <taxon>Rhabditidae</taxon>
        <taxon>Mesorhabditinae</taxon>
        <taxon>Mesorhabditis</taxon>
    </lineage>
</organism>
<reference evidence="7" key="1">
    <citation type="submission" date="2023-06" db="EMBL/GenBank/DDBJ databases">
        <authorList>
            <person name="Delattre M."/>
        </authorList>
    </citation>
    <scope>NUCLEOTIDE SEQUENCE</scope>
    <source>
        <strain evidence="7">AF72</strain>
    </source>
</reference>
<dbReference type="GO" id="GO:0006355">
    <property type="term" value="P:regulation of DNA-templated transcription"/>
    <property type="evidence" value="ECO:0007669"/>
    <property type="project" value="InterPro"/>
</dbReference>
<evidence type="ECO:0000256" key="2">
    <source>
        <dbReference type="ARBA" id="ARBA00023015"/>
    </source>
</evidence>
<keyword evidence="8" id="KW-1185">Reference proteome</keyword>
<protein>
    <recommendedName>
        <fullName evidence="6">NOT2/NOT3/NOT5 C-terminal domain-containing protein</fullName>
    </recommendedName>
</protein>
<dbReference type="Proteomes" id="UP001177023">
    <property type="component" value="Unassembled WGS sequence"/>
</dbReference>
<accession>A0AA36G6R9</accession>
<evidence type="ECO:0000259" key="6">
    <source>
        <dbReference type="Pfam" id="PF04153"/>
    </source>
</evidence>
<name>A0AA36G6R9_9BILA</name>
<feature type="region of interest" description="Disordered" evidence="4">
    <location>
        <begin position="365"/>
        <end position="414"/>
    </location>
</feature>
<keyword evidence="5" id="KW-0812">Transmembrane</keyword>
<dbReference type="Gene3D" id="2.30.30.1020">
    <property type="entry name" value="CCR4-NOT complex subunit 2/3/5, C-terminal domain"/>
    <property type="match status" value="1"/>
</dbReference>
<dbReference type="InterPro" id="IPR038635">
    <property type="entry name" value="CCR4-NOT_su2/3/5_C_sf"/>
</dbReference>
<evidence type="ECO:0000313" key="8">
    <source>
        <dbReference type="Proteomes" id="UP001177023"/>
    </source>
</evidence>
<feature type="non-terminal residue" evidence="7">
    <location>
        <position position="1"/>
    </location>
</feature>
<comment type="caution">
    <text evidence="7">The sequence shown here is derived from an EMBL/GenBank/DDBJ whole genome shotgun (WGS) entry which is preliminary data.</text>
</comment>
<evidence type="ECO:0000313" key="7">
    <source>
        <dbReference type="EMBL" id="CAJ0577816.1"/>
    </source>
</evidence>
<dbReference type="InterPro" id="IPR040168">
    <property type="entry name" value="Not2/3/5"/>
</dbReference>
<dbReference type="GO" id="GO:2000036">
    <property type="term" value="P:regulation of stem cell population maintenance"/>
    <property type="evidence" value="ECO:0007669"/>
    <property type="project" value="UniProtKB-ARBA"/>
</dbReference>
<dbReference type="InterPro" id="IPR007282">
    <property type="entry name" value="NOT2/3/5_C"/>
</dbReference>
<gene>
    <name evidence="7" type="ORF">MSPICULIGERA_LOCUS16082</name>
</gene>
<dbReference type="AlphaFoldDB" id="A0AA36G6R9"/>
<keyword evidence="2" id="KW-0805">Transcription regulation</keyword>
<keyword evidence="5" id="KW-1133">Transmembrane helix</keyword>
<dbReference type="GO" id="GO:0030015">
    <property type="term" value="C:CCR4-NOT core complex"/>
    <property type="evidence" value="ECO:0007669"/>
    <property type="project" value="InterPro"/>
</dbReference>
<proteinExistence type="inferred from homology"/>
<evidence type="ECO:0000256" key="4">
    <source>
        <dbReference type="SAM" id="MobiDB-lite"/>
    </source>
</evidence>
<evidence type="ECO:0000256" key="1">
    <source>
        <dbReference type="ARBA" id="ARBA00007682"/>
    </source>
</evidence>
<dbReference type="PANTHER" id="PTHR23326">
    <property type="entry name" value="CCR4 NOT-RELATED"/>
    <property type="match status" value="1"/>
</dbReference>
<evidence type="ECO:0000256" key="5">
    <source>
        <dbReference type="SAM" id="Phobius"/>
    </source>
</evidence>
<dbReference type="EMBL" id="CATQJA010002652">
    <property type="protein sequence ID" value="CAJ0577816.1"/>
    <property type="molecule type" value="Genomic_DNA"/>
</dbReference>
<sequence length="414" mass="45834">MLNDQFGMAGFVTYWRMATEQQHLLSMAIGYDLTGLGLNISSNSDRLLYTTFGGPWADYPCRPQDMDARVPVEYLTNATIRDKLPNIRLHKLGEDVLFFLFYNCPGESPPYAKLLSTEDTINMLWRAPPTTGDEEEKTFWYPKCLIVDKDKLLEHQLYRFERNIFLDCTTNPFYKNAQAGDKEKLAVKVEKCGKADDVDWNFCLDIVEVDLAKFEKTILRAPTADASKGADGPPLYIRVTVLTAVVVGGIIFIIMAVRFWEAVLVARQVFAVHITEIIQKAEADDRRTAGTFKWGTALDREIGWSNGWADPLDDDHEERMTAYNKPIRRVSRFMLWPLSTKAGAERADVEDSDAAAAMQDALAQWAPKASTPASAPAATPESAPAATPESAPAATPESAPAAETPVTPSAAATV</sequence>
<dbReference type="Pfam" id="PF04153">
    <property type="entry name" value="NOT2_3_5_C"/>
    <property type="match status" value="1"/>
</dbReference>
<comment type="similarity">
    <text evidence="1">Belongs to the CNOT2/3/5 family.</text>
</comment>
<feature type="domain" description="NOT2/NOT3/NOT5 C-terminal" evidence="6">
    <location>
        <begin position="49"/>
        <end position="126"/>
    </location>
</feature>
<keyword evidence="3" id="KW-0804">Transcription</keyword>
<evidence type="ECO:0000256" key="3">
    <source>
        <dbReference type="ARBA" id="ARBA00023163"/>
    </source>
</evidence>
<keyword evidence="5" id="KW-0472">Membrane</keyword>